<dbReference type="InterPro" id="IPR032874">
    <property type="entry name" value="DDE_dom"/>
</dbReference>
<protein>
    <recommendedName>
        <fullName evidence="1">DDE domain-containing protein</fullName>
    </recommendedName>
</protein>
<dbReference type="Pfam" id="PF13610">
    <property type="entry name" value="DDE_Tnp_IS240"/>
    <property type="match status" value="1"/>
</dbReference>
<comment type="caution">
    <text evidence="2">The sequence shown here is derived from an EMBL/GenBank/DDBJ whole genome shotgun (WGS) entry which is preliminary data.</text>
</comment>
<gene>
    <name evidence="2" type="ORF">BN2476_650033</name>
</gene>
<feature type="domain" description="DDE" evidence="1">
    <location>
        <begin position="26"/>
        <end position="50"/>
    </location>
</feature>
<name>A0A1N7SN63_9BURK</name>
<dbReference type="AlphaFoldDB" id="A0A1N7SN63"/>
<reference evidence="2" key="1">
    <citation type="submission" date="2016-12" db="EMBL/GenBank/DDBJ databases">
        <authorList>
            <person name="Moulin L."/>
        </authorList>
    </citation>
    <scope>NUCLEOTIDE SEQUENCE [LARGE SCALE GENOMIC DNA]</scope>
    <source>
        <strain evidence="2">STM 7183</strain>
    </source>
</reference>
<accession>A0A1N7SN63</accession>
<dbReference type="Proteomes" id="UP000195569">
    <property type="component" value="Unassembled WGS sequence"/>
</dbReference>
<organism evidence="2 3">
    <name type="scientific">Paraburkholderia piptadeniae</name>
    <dbReference type="NCBI Taxonomy" id="1701573"/>
    <lineage>
        <taxon>Bacteria</taxon>
        <taxon>Pseudomonadati</taxon>
        <taxon>Pseudomonadota</taxon>
        <taxon>Betaproteobacteria</taxon>
        <taxon>Burkholderiales</taxon>
        <taxon>Burkholderiaceae</taxon>
        <taxon>Paraburkholderia</taxon>
    </lineage>
</organism>
<keyword evidence="3" id="KW-1185">Reference proteome</keyword>
<proteinExistence type="predicted"/>
<dbReference type="EMBL" id="CYGY02000065">
    <property type="protein sequence ID" value="SIT48757.1"/>
    <property type="molecule type" value="Genomic_DNA"/>
</dbReference>
<evidence type="ECO:0000313" key="3">
    <source>
        <dbReference type="Proteomes" id="UP000195569"/>
    </source>
</evidence>
<sequence length="97" mass="11250">MCIVGSSSCCRCWKKRFAATGGPVGKSWRVDEIYIKVNGQWKYLYRAIDTPIENRQSKYLSSLVVEQEHRAIKLRDPLRAFRTKSVVVNELTRQPTM</sequence>
<evidence type="ECO:0000259" key="1">
    <source>
        <dbReference type="Pfam" id="PF13610"/>
    </source>
</evidence>
<evidence type="ECO:0000313" key="2">
    <source>
        <dbReference type="EMBL" id="SIT48757.1"/>
    </source>
</evidence>